<dbReference type="GO" id="GO:0016878">
    <property type="term" value="F:acid-thiol ligase activity"/>
    <property type="evidence" value="ECO:0007669"/>
    <property type="project" value="UniProtKB-ARBA"/>
</dbReference>
<dbReference type="Pfam" id="PF13193">
    <property type="entry name" value="AMP-binding_C"/>
    <property type="match status" value="1"/>
</dbReference>
<dbReference type="InterPro" id="IPR042099">
    <property type="entry name" value="ANL_N_sf"/>
</dbReference>
<gene>
    <name evidence="3" type="ORF">EJC49_04175</name>
</gene>
<keyword evidence="4" id="KW-1185">Reference proteome</keyword>
<name>A0A429Z1X8_9HYPH</name>
<dbReference type="Gene3D" id="3.30.300.30">
    <property type="match status" value="1"/>
</dbReference>
<proteinExistence type="predicted"/>
<dbReference type="InterPro" id="IPR025110">
    <property type="entry name" value="AMP-bd_C"/>
</dbReference>
<dbReference type="InterPro" id="IPR045851">
    <property type="entry name" value="AMP-bd_C_sf"/>
</dbReference>
<evidence type="ECO:0000259" key="2">
    <source>
        <dbReference type="Pfam" id="PF13193"/>
    </source>
</evidence>
<evidence type="ECO:0000313" key="4">
    <source>
        <dbReference type="Proteomes" id="UP000278398"/>
    </source>
</evidence>
<keyword evidence="3" id="KW-0436">Ligase</keyword>
<dbReference type="InterPro" id="IPR050237">
    <property type="entry name" value="ATP-dep_AMP-bd_enzyme"/>
</dbReference>
<dbReference type="PANTHER" id="PTHR43767:SF1">
    <property type="entry name" value="NONRIBOSOMAL PEPTIDE SYNTHASE PES1 (EUROFUNG)-RELATED"/>
    <property type="match status" value="1"/>
</dbReference>
<dbReference type="EMBL" id="RWKW01000012">
    <property type="protein sequence ID" value="RST87711.1"/>
    <property type="molecule type" value="Genomic_DNA"/>
</dbReference>
<feature type="domain" description="AMP-binding enzyme C-terminal" evidence="2">
    <location>
        <begin position="441"/>
        <end position="516"/>
    </location>
</feature>
<reference evidence="3 4" key="1">
    <citation type="submission" date="2018-12" db="EMBL/GenBank/DDBJ databases">
        <title>Mesorhizobium carbonis sp. nov., isolated from coal mine water.</title>
        <authorList>
            <person name="Xin W."/>
            <person name="Xu Z."/>
            <person name="Xiang F."/>
            <person name="Zhang J."/>
            <person name="Xi L."/>
            <person name="Liu J."/>
        </authorList>
    </citation>
    <scope>NUCLEOTIDE SEQUENCE [LARGE SCALE GENOMIC DNA]</scope>
    <source>
        <strain evidence="3 4">B2.3</strain>
    </source>
</reference>
<accession>A0A429Z1X8</accession>
<dbReference type="InterPro" id="IPR000873">
    <property type="entry name" value="AMP-dep_synth/lig_dom"/>
</dbReference>
<evidence type="ECO:0000259" key="1">
    <source>
        <dbReference type="Pfam" id="PF00501"/>
    </source>
</evidence>
<dbReference type="OrthoDB" id="7315605at2"/>
<feature type="domain" description="AMP-dependent synthetase/ligase" evidence="1">
    <location>
        <begin position="32"/>
        <end position="391"/>
    </location>
</feature>
<dbReference type="AlphaFoldDB" id="A0A429Z1X8"/>
<organism evidence="3 4">
    <name type="scientific">Aquibium carbonis</name>
    <dbReference type="NCBI Taxonomy" id="2495581"/>
    <lineage>
        <taxon>Bacteria</taxon>
        <taxon>Pseudomonadati</taxon>
        <taxon>Pseudomonadota</taxon>
        <taxon>Alphaproteobacteria</taxon>
        <taxon>Hyphomicrobiales</taxon>
        <taxon>Phyllobacteriaceae</taxon>
        <taxon>Aquibium</taxon>
    </lineage>
</organism>
<dbReference type="PROSITE" id="PS00455">
    <property type="entry name" value="AMP_BINDING"/>
    <property type="match status" value="1"/>
</dbReference>
<dbReference type="SUPFAM" id="SSF56801">
    <property type="entry name" value="Acetyl-CoA synthetase-like"/>
    <property type="match status" value="1"/>
</dbReference>
<evidence type="ECO:0000313" key="3">
    <source>
        <dbReference type="EMBL" id="RST87711.1"/>
    </source>
</evidence>
<dbReference type="Pfam" id="PF00501">
    <property type="entry name" value="AMP-binding"/>
    <property type="match status" value="1"/>
</dbReference>
<comment type="caution">
    <text evidence="3">The sequence shown here is derived from an EMBL/GenBank/DDBJ whole genome shotgun (WGS) entry which is preliminary data.</text>
</comment>
<dbReference type="Proteomes" id="UP000278398">
    <property type="component" value="Unassembled WGS sequence"/>
</dbReference>
<dbReference type="PANTHER" id="PTHR43767">
    <property type="entry name" value="LONG-CHAIN-FATTY-ACID--COA LIGASE"/>
    <property type="match status" value="1"/>
</dbReference>
<sequence length="550" mass="60656">MFTVCESPTTPETTDARVPRRDRVVTRYLIDRLAREQPEVTLVKYDDDGEEWSYAAFRDLVVQTGIGLQSLGVKQGDHVLVFAPNSREQVRIFFAINYIGAVYVPINTAYKGHLLEHVINVSDARLAVVHSALVERLNGIALHRLESLVVVGGNAPSAPLPAVSYEDALLPSSGTLAALDHPIEPWDAMSIIFTSGTTGPSKGVLSSYLHLWTNAGPETWTFVRSDDRYLINSPMFHIGGMGPMFCMLARGASFAVVERFDTATYWQSVRKTGCTVGFLLGVMATFLEKQPPRDDDTDNPLRLALMVPLAANSESFSKRFGVDVFTIFNMTEISTPIISEPNPAIRGTCGKARSGVDVRLVDENDCEVPVGKVGEMLVRTDRPWGMNSGYYKNPEATAKAWRNGWFHTGDAFIRDADGNYFFVDRMKDAIRRRGENISSFEVEAEVVTHPDVSEVAAVAVPSELGEDEVMVIVAPVAGRTIDPAELIEFLRGRMAYFMIPRFVRVLPALPKTPSAKVLKHELRAEGVTGTTWDREAAGIRIKGERLTASS</sequence>
<dbReference type="Gene3D" id="3.40.50.12780">
    <property type="entry name" value="N-terminal domain of ligase-like"/>
    <property type="match status" value="1"/>
</dbReference>
<protein>
    <submittedName>
        <fullName evidence="3">ATP-dependent acyl-CoA ligase</fullName>
    </submittedName>
</protein>
<dbReference type="InterPro" id="IPR020845">
    <property type="entry name" value="AMP-binding_CS"/>
</dbReference>